<evidence type="ECO:0000313" key="2">
    <source>
        <dbReference type="EMBL" id="KAJ4821489.1"/>
    </source>
</evidence>
<dbReference type="SUPFAM" id="SSF56219">
    <property type="entry name" value="DNase I-like"/>
    <property type="match status" value="1"/>
</dbReference>
<dbReference type="SUPFAM" id="SSF56672">
    <property type="entry name" value="DNA/RNA polymerases"/>
    <property type="match status" value="1"/>
</dbReference>
<dbReference type="EMBL" id="JAMFTS010000001">
    <property type="protein sequence ID" value="KAJ4821489.1"/>
    <property type="molecule type" value="Genomic_DNA"/>
</dbReference>
<dbReference type="InterPro" id="IPR036691">
    <property type="entry name" value="Endo/exonu/phosph_ase_sf"/>
</dbReference>
<proteinExistence type="predicted"/>
<dbReference type="InterPro" id="IPR043502">
    <property type="entry name" value="DNA/RNA_pol_sf"/>
</dbReference>
<dbReference type="CDD" id="cd01650">
    <property type="entry name" value="RT_nLTR_like"/>
    <property type="match status" value="1"/>
</dbReference>
<dbReference type="InterPro" id="IPR026960">
    <property type="entry name" value="RVT-Znf"/>
</dbReference>
<dbReference type="PANTHER" id="PTHR33116:SF86">
    <property type="entry name" value="REVERSE TRANSCRIPTASE DOMAIN-CONTAINING PROTEIN"/>
    <property type="match status" value="1"/>
</dbReference>
<dbReference type="Pfam" id="PF13966">
    <property type="entry name" value="zf-RVT"/>
    <property type="match status" value="1"/>
</dbReference>
<name>A0AAV8HVC2_9POAL</name>
<dbReference type="Pfam" id="PF00078">
    <property type="entry name" value="RVT_1"/>
    <property type="match status" value="1"/>
</dbReference>
<evidence type="ECO:0000259" key="1">
    <source>
        <dbReference type="PROSITE" id="PS50878"/>
    </source>
</evidence>
<dbReference type="Gene3D" id="3.60.10.10">
    <property type="entry name" value="Endonuclease/exonuclease/phosphatase"/>
    <property type="match status" value="1"/>
</dbReference>
<dbReference type="PANTHER" id="PTHR33116">
    <property type="entry name" value="REVERSE TRANSCRIPTASE ZINC-BINDING DOMAIN-CONTAINING PROTEIN-RELATED-RELATED"/>
    <property type="match status" value="1"/>
</dbReference>
<gene>
    <name evidence="2" type="ORF">LUZ62_034055</name>
</gene>
<accession>A0AAV8HVC2</accession>
<dbReference type="InterPro" id="IPR000477">
    <property type="entry name" value="RT_dom"/>
</dbReference>
<organism evidence="2 3">
    <name type="scientific">Rhynchospora pubera</name>
    <dbReference type="NCBI Taxonomy" id="906938"/>
    <lineage>
        <taxon>Eukaryota</taxon>
        <taxon>Viridiplantae</taxon>
        <taxon>Streptophyta</taxon>
        <taxon>Embryophyta</taxon>
        <taxon>Tracheophyta</taxon>
        <taxon>Spermatophyta</taxon>
        <taxon>Magnoliopsida</taxon>
        <taxon>Liliopsida</taxon>
        <taxon>Poales</taxon>
        <taxon>Cyperaceae</taxon>
        <taxon>Cyperoideae</taxon>
        <taxon>Rhynchosporeae</taxon>
        <taxon>Rhynchospora</taxon>
    </lineage>
</organism>
<dbReference type="Proteomes" id="UP001140206">
    <property type="component" value="Chromosome 1"/>
</dbReference>
<reference evidence="2" key="1">
    <citation type="submission" date="2022-08" db="EMBL/GenBank/DDBJ databases">
        <authorList>
            <person name="Marques A."/>
        </authorList>
    </citation>
    <scope>NUCLEOTIDE SEQUENCE</scope>
    <source>
        <strain evidence="2">RhyPub2mFocal</strain>
        <tissue evidence="2">Leaves</tissue>
    </source>
</reference>
<comment type="caution">
    <text evidence="2">The sequence shown here is derived from an EMBL/GenBank/DDBJ whole genome shotgun (WGS) entry which is preliminary data.</text>
</comment>
<sequence length="1186" mass="136253">MPPLCCIGDFNAIPSLADKHGGTRVLNANNKAFRDLLSRANLLDLGFKGPAYTWSANMHTSKPIHQRLDRAVVTTAWSALHPEAFVNHLPKIFSDHAPIILNTEKALLCEKKFRVEHWWLHYDSFHKTCTELWDTNPEIDWEIKYNRMVRGIKAWRRKIKPPQDRLKEIEANILQLQTLSPPLQNLNEEIKLRQEYEEVQAQLLTYWQQRSRVRWATMGDRNSSFFHQAATIRRRKNLITTLQREDGSWTTNEAEVRSLLINYFKNLYCSGMQRQNPPQLADCIKADFKKLSQVAQQKLGALPDEEEVKIALWEMGPDRSPGPDGLTARFLREMWPVMGHDIIQKVRKAFLTGYMPGQWSQVFIVLIPKVDQPQKPAHFRPISVCSVLYRLIMKIIAKRFTQYMPELISSPQTAFLKGRNIHENVILVREILNSFNSKGCPSAFALKLDLFKAFDTVEWKLITDILRTINTPPTITSLIYSAISTSKFSIKLNGVTGGGFFTATRGLKQGCPMSPYLFILATEVLSKMIKVAVQMNEIKGFSVVQGARPVTHALYADDLVIFATTDQQEVGKVREILDDFRSVSGLRENSEKSLIWFSKRANEGERRMVINTFPVKYAAKNTTYLGCPLAKIRYTTKEYSDLKERVLRRLAGWKLHTLSFAGRSELVRSVLQSLPMHVMATQLLPKKVLNDLSSIFKKLFWGKVGKDKYLALVGWDKICTTFQQGGLNLRDLHTLNNSWVMKTLYNFLVGNKNLWVKVLQSKYCGSKGFWECAYQKGNSELWRDFHKIKHLIKDDLLWIIGSGSNISAIGHPWYSNWEHDKPHASLAPNLRVRDLFDFHTNQWSLQNFLHIFSPTSIQQIQQVKPTPTTDISIPDRLVWKPSRNGRFSLKLAYQILANLTRQAPTSHLGSQIWNIKNIQPKIKAFLWKITHHALPTMFELRKRITRLSPMCPRCGLENETIHHMLFICAPARATWFSSPLAIRTEELPLDPVQVLQWAFSTLNTEHLTLFGNIAWAVWKSRNNFLFRAQLENPRSILAEALALQSIKDHPLQKRQATTNITASTRRIPRREAAAISHAIQVSTEIQATNPVQIFTDCKLLAQYLTTGDEEFIQDWKAFSEVVKCCRLVQENQSTYTINHLSRNFLETPHKLANLVRVTQRSIIGFPSTQVMEQLELSQSLPAVLFL</sequence>
<protein>
    <recommendedName>
        <fullName evidence="1">Reverse transcriptase domain-containing protein</fullName>
    </recommendedName>
</protein>
<dbReference type="PROSITE" id="PS50878">
    <property type="entry name" value="RT_POL"/>
    <property type="match status" value="1"/>
</dbReference>
<feature type="domain" description="Reverse transcriptase" evidence="1">
    <location>
        <begin position="348"/>
        <end position="629"/>
    </location>
</feature>
<dbReference type="AlphaFoldDB" id="A0AAV8HVC2"/>
<evidence type="ECO:0000313" key="3">
    <source>
        <dbReference type="Proteomes" id="UP001140206"/>
    </source>
</evidence>
<keyword evidence="3" id="KW-1185">Reference proteome</keyword>